<comment type="similarity">
    <text evidence="1">Belongs to the peptidase C56 family.</text>
</comment>
<feature type="domain" description="DJ-1/PfpI" evidence="2">
    <location>
        <begin position="3"/>
        <end position="171"/>
    </location>
</feature>
<accession>A0ABS0A3K2</accession>
<dbReference type="Gene3D" id="3.40.50.880">
    <property type="match status" value="1"/>
</dbReference>
<dbReference type="NCBIfam" id="TIGR01382">
    <property type="entry name" value="PfpI"/>
    <property type="match status" value="1"/>
</dbReference>
<dbReference type="Pfam" id="PF01965">
    <property type="entry name" value="DJ-1_PfpI"/>
    <property type="match status" value="1"/>
</dbReference>
<dbReference type="PROSITE" id="PS51276">
    <property type="entry name" value="PEPTIDASE_C56_PFPI"/>
    <property type="match status" value="1"/>
</dbReference>
<sequence length="182" mass="20031">MKKKVAILATNGFEEIELTSPKKALEDAGATVHIISPTGDSIKAWNDGNWSQTYEVDYAVSDVSASDYNSLMLPGGVLNPDQLRQDEKSIDFIKDFFKQQKPVSAICHGIQPLIDADVVNGRKLTSYPSLKKDVENAGGHWVDEEVVVDEGFTTSRTPDDLAAFNAKLVEEVKEGKHEEQHA</sequence>
<name>A0ABS0A3K2_9FLAO</name>
<evidence type="ECO:0000259" key="2">
    <source>
        <dbReference type="Pfam" id="PF01965"/>
    </source>
</evidence>
<dbReference type="InterPro" id="IPR006286">
    <property type="entry name" value="C56_PfpI-like"/>
</dbReference>
<dbReference type="SUPFAM" id="SSF52317">
    <property type="entry name" value="Class I glutamine amidotransferase-like"/>
    <property type="match status" value="1"/>
</dbReference>
<dbReference type="CDD" id="cd03134">
    <property type="entry name" value="GATase1_PfpI_like"/>
    <property type="match status" value="1"/>
</dbReference>
<dbReference type="EMBL" id="JADKYU010000312">
    <property type="protein sequence ID" value="MBF4983923.1"/>
    <property type="molecule type" value="Genomic_DNA"/>
</dbReference>
<organism evidence="3 4">
    <name type="scientific">Nonlabens mediterrranea</name>
    <dbReference type="NCBI Taxonomy" id="1419947"/>
    <lineage>
        <taxon>Bacteria</taxon>
        <taxon>Pseudomonadati</taxon>
        <taxon>Bacteroidota</taxon>
        <taxon>Flavobacteriia</taxon>
        <taxon>Flavobacteriales</taxon>
        <taxon>Flavobacteriaceae</taxon>
        <taxon>Nonlabens</taxon>
    </lineage>
</organism>
<dbReference type="PANTHER" id="PTHR42733:SF12">
    <property type="entry name" value="PROTEINASE"/>
    <property type="match status" value="1"/>
</dbReference>
<comment type="caution">
    <text evidence="3">The sequence shown here is derived from an EMBL/GenBank/DDBJ whole genome shotgun (WGS) entry which is preliminary data.</text>
</comment>
<gene>
    <name evidence="3" type="ORF">FNJ87_06095</name>
</gene>
<reference evidence="3 4" key="1">
    <citation type="submission" date="2020-11" db="EMBL/GenBank/DDBJ databases">
        <title>P. mediterranea TC4 genome.</title>
        <authorList>
            <person name="Molmeret M."/>
        </authorList>
    </citation>
    <scope>NUCLEOTIDE SEQUENCE [LARGE SCALE GENOMIC DNA]</scope>
    <source>
        <strain evidence="3 4">TC4</strain>
    </source>
</reference>
<dbReference type="PANTHER" id="PTHR42733">
    <property type="entry name" value="DJ-1 PROTEIN"/>
    <property type="match status" value="1"/>
</dbReference>
<proteinExistence type="inferred from homology"/>
<dbReference type="Proteomes" id="UP001194729">
    <property type="component" value="Unassembled WGS sequence"/>
</dbReference>
<keyword evidence="3" id="KW-0315">Glutamine amidotransferase</keyword>
<dbReference type="InterPro" id="IPR029062">
    <property type="entry name" value="Class_I_gatase-like"/>
</dbReference>
<keyword evidence="4" id="KW-1185">Reference proteome</keyword>
<evidence type="ECO:0000256" key="1">
    <source>
        <dbReference type="ARBA" id="ARBA00008542"/>
    </source>
</evidence>
<evidence type="ECO:0000313" key="3">
    <source>
        <dbReference type="EMBL" id="MBF4983923.1"/>
    </source>
</evidence>
<protein>
    <submittedName>
        <fullName evidence="3">Type 1 glutamine amidotransferase</fullName>
    </submittedName>
</protein>
<evidence type="ECO:0000313" key="4">
    <source>
        <dbReference type="Proteomes" id="UP001194729"/>
    </source>
</evidence>
<dbReference type="InterPro" id="IPR002818">
    <property type="entry name" value="DJ-1/PfpI"/>
</dbReference>